<feature type="DNA-binding region" description="H-T-H motif" evidence="2">
    <location>
        <begin position="43"/>
        <end position="62"/>
    </location>
</feature>
<gene>
    <name evidence="4" type="ORF">JCM16777_1418</name>
</gene>
<evidence type="ECO:0000256" key="2">
    <source>
        <dbReference type="PROSITE-ProRule" id="PRU00335"/>
    </source>
</evidence>
<reference evidence="4 5" key="1">
    <citation type="submission" date="2019-07" db="EMBL/GenBank/DDBJ databases">
        <title>Complete Genome Sequence of Leptotrichia wadei Strain JCM16777.</title>
        <authorList>
            <person name="Watanabe S."/>
            <person name="Cui L."/>
        </authorList>
    </citation>
    <scope>NUCLEOTIDE SEQUENCE [LARGE SCALE GENOMIC DNA]</scope>
    <source>
        <strain evidence="4 5">JCM16777</strain>
    </source>
</reference>
<dbReference type="AlphaFoldDB" id="A0A7U6LB44"/>
<dbReference type="PROSITE" id="PS50977">
    <property type="entry name" value="HTH_TETR_2"/>
    <property type="match status" value="1"/>
</dbReference>
<name>A0A7U6LB44_9FUSO</name>
<dbReference type="InterPro" id="IPR001647">
    <property type="entry name" value="HTH_TetR"/>
</dbReference>
<dbReference type="RefSeq" id="WP_018498998.1">
    <property type="nucleotide sequence ID" value="NZ_AP019829.2"/>
</dbReference>
<sequence length="82" mass="9851">MENDKNTNIKRNEIKDLRVKRTLENINNAFNELIFETDFEKITVKSLSEKAKINKKTFYTYYSSLDDLLLEYQEKTSSEYIE</sequence>
<dbReference type="Pfam" id="PF00440">
    <property type="entry name" value="TetR_N"/>
    <property type="match status" value="1"/>
</dbReference>
<evidence type="ECO:0000256" key="1">
    <source>
        <dbReference type="ARBA" id="ARBA00023125"/>
    </source>
</evidence>
<evidence type="ECO:0000259" key="3">
    <source>
        <dbReference type="PROSITE" id="PS50977"/>
    </source>
</evidence>
<dbReference type="InterPro" id="IPR009057">
    <property type="entry name" value="Homeodomain-like_sf"/>
</dbReference>
<dbReference type="GO" id="GO:0003677">
    <property type="term" value="F:DNA binding"/>
    <property type="evidence" value="ECO:0007669"/>
    <property type="project" value="UniProtKB-UniRule"/>
</dbReference>
<proteinExistence type="predicted"/>
<evidence type="ECO:0000313" key="5">
    <source>
        <dbReference type="Proteomes" id="UP000321943"/>
    </source>
</evidence>
<feature type="domain" description="HTH tetR-type" evidence="3">
    <location>
        <begin position="20"/>
        <end position="80"/>
    </location>
</feature>
<dbReference type="KEGG" id="lwd:JCM16777_1418"/>
<protein>
    <recommendedName>
        <fullName evidence="3">HTH tetR-type domain-containing protein</fullName>
    </recommendedName>
</protein>
<organism evidence="4 5">
    <name type="scientific">Leptotrichia wadei</name>
    <dbReference type="NCBI Taxonomy" id="157687"/>
    <lineage>
        <taxon>Bacteria</taxon>
        <taxon>Fusobacteriati</taxon>
        <taxon>Fusobacteriota</taxon>
        <taxon>Fusobacteriia</taxon>
        <taxon>Fusobacteriales</taxon>
        <taxon>Leptotrichiaceae</taxon>
        <taxon>Leptotrichia</taxon>
    </lineage>
</organism>
<dbReference type="SUPFAM" id="SSF46689">
    <property type="entry name" value="Homeodomain-like"/>
    <property type="match status" value="1"/>
</dbReference>
<dbReference type="GeneID" id="84805475"/>
<accession>A0A7U6LB44</accession>
<dbReference type="EMBL" id="AP019829">
    <property type="protein sequence ID" value="BBM43168.1"/>
    <property type="molecule type" value="Genomic_DNA"/>
</dbReference>
<evidence type="ECO:0000313" key="4">
    <source>
        <dbReference type="EMBL" id="BBM43168.1"/>
    </source>
</evidence>
<dbReference type="Proteomes" id="UP000321943">
    <property type="component" value="Chromosome"/>
</dbReference>
<dbReference type="Gene3D" id="1.10.357.10">
    <property type="entry name" value="Tetracycline Repressor, domain 2"/>
    <property type="match status" value="1"/>
</dbReference>
<keyword evidence="1 2" id="KW-0238">DNA-binding</keyword>